<keyword evidence="2" id="KW-1185">Reference proteome</keyword>
<gene>
    <name evidence="1" type="ORF">C7999DRAFT_32534</name>
</gene>
<protein>
    <submittedName>
        <fullName evidence="1">Uncharacterized protein</fullName>
    </submittedName>
</protein>
<evidence type="ECO:0000313" key="1">
    <source>
        <dbReference type="EMBL" id="KAK4247061.1"/>
    </source>
</evidence>
<comment type="caution">
    <text evidence="1">The sequence shown here is derived from an EMBL/GenBank/DDBJ whole genome shotgun (WGS) entry which is preliminary data.</text>
</comment>
<reference evidence="1" key="1">
    <citation type="journal article" date="2023" name="Mol. Phylogenet. Evol.">
        <title>Genome-scale phylogeny and comparative genomics of the fungal order Sordariales.</title>
        <authorList>
            <person name="Hensen N."/>
            <person name="Bonometti L."/>
            <person name="Westerberg I."/>
            <person name="Brannstrom I.O."/>
            <person name="Guillou S."/>
            <person name="Cros-Aarteil S."/>
            <person name="Calhoun S."/>
            <person name="Haridas S."/>
            <person name="Kuo A."/>
            <person name="Mondo S."/>
            <person name="Pangilinan J."/>
            <person name="Riley R."/>
            <person name="LaButti K."/>
            <person name="Andreopoulos B."/>
            <person name="Lipzen A."/>
            <person name="Chen C."/>
            <person name="Yan M."/>
            <person name="Daum C."/>
            <person name="Ng V."/>
            <person name="Clum A."/>
            <person name="Steindorff A."/>
            <person name="Ohm R.A."/>
            <person name="Martin F."/>
            <person name="Silar P."/>
            <person name="Natvig D.O."/>
            <person name="Lalanne C."/>
            <person name="Gautier V."/>
            <person name="Ament-Velasquez S.L."/>
            <person name="Kruys A."/>
            <person name="Hutchinson M.I."/>
            <person name="Powell A.J."/>
            <person name="Barry K."/>
            <person name="Miller A.N."/>
            <person name="Grigoriev I.V."/>
            <person name="Debuchy R."/>
            <person name="Gladieux P."/>
            <person name="Hiltunen Thoren M."/>
            <person name="Johannesson H."/>
        </authorList>
    </citation>
    <scope>NUCLEOTIDE SEQUENCE</scope>
    <source>
        <strain evidence="1">CBS 359.72</strain>
    </source>
</reference>
<dbReference type="EMBL" id="MU857661">
    <property type="protein sequence ID" value="KAK4247061.1"/>
    <property type="molecule type" value="Genomic_DNA"/>
</dbReference>
<proteinExistence type="predicted"/>
<dbReference type="Proteomes" id="UP001303647">
    <property type="component" value="Unassembled WGS sequence"/>
</dbReference>
<name>A0AAN7CSI1_9PEZI</name>
<organism evidence="1 2">
    <name type="scientific">Corynascus novoguineensis</name>
    <dbReference type="NCBI Taxonomy" id="1126955"/>
    <lineage>
        <taxon>Eukaryota</taxon>
        <taxon>Fungi</taxon>
        <taxon>Dikarya</taxon>
        <taxon>Ascomycota</taxon>
        <taxon>Pezizomycotina</taxon>
        <taxon>Sordariomycetes</taxon>
        <taxon>Sordariomycetidae</taxon>
        <taxon>Sordariales</taxon>
        <taxon>Chaetomiaceae</taxon>
        <taxon>Corynascus</taxon>
    </lineage>
</organism>
<sequence>MVDVRTQYKPPNFAELSCGRNDVGYAEWKISLLTHLDWFELRRFVESIIAFPASDAANGEKLAYKRKKIMTYTIPRNSVSDYVREICTEEEHDMNVDQGPKPGCHARCHLTALTTPIVFGTKSRRCWVSPLISDRDDFGP</sequence>
<reference evidence="1" key="2">
    <citation type="submission" date="2023-05" db="EMBL/GenBank/DDBJ databases">
        <authorList>
            <consortium name="Lawrence Berkeley National Laboratory"/>
            <person name="Steindorff A."/>
            <person name="Hensen N."/>
            <person name="Bonometti L."/>
            <person name="Westerberg I."/>
            <person name="Brannstrom I.O."/>
            <person name="Guillou S."/>
            <person name="Cros-Aarteil S."/>
            <person name="Calhoun S."/>
            <person name="Haridas S."/>
            <person name="Kuo A."/>
            <person name="Mondo S."/>
            <person name="Pangilinan J."/>
            <person name="Riley R."/>
            <person name="Labutti K."/>
            <person name="Andreopoulos B."/>
            <person name="Lipzen A."/>
            <person name="Chen C."/>
            <person name="Yanf M."/>
            <person name="Daum C."/>
            <person name="Ng V."/>
            <person name="Clum A."/>
            <person name="Ohm R."/>
            <person name="Martin F."/>
            <person name="Silar P."/>
            <person name="Natvig D."/>
            <person name="Lalanne C."/>
            <person name="Gautier V."/>
            <person name="Ament-Velasquez S.L."/>
            <person name="Kruys A."/>
            <person name="Hutchinson M.I."/>
            <person name="Powell A.J."/>
            <person name="Barry K."/>
            <person name="Miller A.N."/>
            <person name="Grigoriev I.V."/>
            <person name="Debuchy R."/>
            <person name="Gladieux P."/>
            <person name="Thoren M.H."/>
            <person name="Johannesson H."/>
        </authorList>
    </citation>
    <scope>NUCLEOTIDE SEQUENCE</scope>
    <source>
        <strain evidence="1">CBS 359.72</strain>
    </source>
</reference>
<dbReference type="AlphaFoldDB" id="A0AAN7CSI1"/>
<evidence type="ECO:0000313" key="2">
    <source>
        <dbReference type="Proteomes" id="UP001303647"/>
    </source>
</evidence>
<accession>A0AAN7CSI1</accession>